<evidence type="ECO:0000256" key="1">
    <source>
        <dbReference type="SAM" id="Phobius"/>
    </source>
</evidence>
<dbReference type="Proteomes" id="UP000016521">
    <property type="component" value="Chromosome I"/>
</dbReference>
<keyword evidence="3" id="KW-1185">Reference proteome</keyword>
<feature type="transmembrane region" description="Helical" evidence="1">
    <location>
        <begin position="15"/>
        <end position="39"/>
    </location>
</feature>
<evidence type="ECO:0000313" key="3">
    <source>
        <dbReference type="Proteomes" id="UP000016521"/>
    </source>
</evidence>
<evidence type="ECO:0008006" key="4">
    <source>
        <dbReference type="Google" id="ProtNLM"/>
    </source>
</evidence>
<keyword evidence="1" id="KW-0812">Transmembrane</keyword>
<dbReference type="PROSITE" id="PS00409">
    <property type="entry name" value="PROKAR_NTER_METHYL"/>
    <property type="match status" value="1"/>
</dbReference>
<keyword evidence="1" id="KW-0472">Membrane</keyword>
<protein>
    <recommendedName>
        <fullName evidence="4">Prepilin-type N-terminal cleavage/methylation domain-containing protein</fullName>
    </recommendedName>
</protein>
<evidence type="ECO:0000313" key="2">
    <source>
        <dbReference type="EMBL" id="ATD08928.1"/>
    </source>
</evidence>
<dbReference type="EMBL" id="CP011924">
    <property type="protein sequence ID" value="ATD08928.1"/>
    <property type="molecule type" value="Genomic_DNA"/>
</dbReference>
<keyword evidence="1" id="KW-1133">Transmembrane helix</keyword>
<proteinExistence type="predicted"/>
<organism evidence="2 3">
    <name type="scientific">Pseudoalteromonas piscicida</name>
    <dbReference type="NCBI Taxonomy" id="43662"/>
    <lineage>
        <taxon>Bacteria</taxon>
        <taxon>Pseudomonadati</taxon>
        <taxon>Pseudomonadota</taxon>
        <taxon>Gammaproteobacteria</taxon>
        <taxon>Alteromonadales</taxon>
        <taxon>Pseudoalteromonadaceae</taxon>
        <taxon>Pseudoalteromonas</taxon>
    </lineage>
</organism>
<accession>A0ABN5CH48</accession>
<sequence>MKATFNLMTSMRSGGFTLVEILVSVVILVTTITGVSMIYRGALVSSEKAQSHVAMAAKIPAILHQAQKQIRAAEFNSTQLSDQTTLGQVSYEWQANTISKKEIRGNNRAKNESMIEQNLDYNEYKLWRVNLTVKFKGAQEQFEFYEVSWKYASR</sequence>
<reference evidence="2 3" key="1">
    <citation type="submission" date="2015-06" db="EMBL/GenBank/DDBJ databases">
        <authorList>
            <person name="Xie B.-B."/>
            <person name="Rong J.-C."/>
            <person name="Qin Q.-L."/>
            <person name="Zhang Y.-Z."/>
        </authorList>
    </citation>
    <scope>NUCLEOTIDE SEQUENCE [LARGE SCALE GENOMIC DNA]</scope>
    <source>
        <strain evidence="2 3">JCM 20779</strain>
    </source>
</reference>
<dbReference type="Pfam" id="PF07963">
    <property type="entry name" value="N_methyl"/>
    <property type="match status" value="1"/>
</dbReference>
<name>A0ABN5CH48_PSEO7</name>
<gene>
    <name evidence="2" type="ORF">PPIS_a4276</name>
</gene>
<dbReference type="InterPro" id="IPR012902">
    <property type="entry name" value="N_methyl_site"/>
</dbReference>